<feature type="compositionally biased region" description="Polar residues" evidence="2">
    <location>
        <begin position="474"/>
        <end position="483"/>
    </location>
</feature>
<feature type="compositionally biased region" description="Basic residues" evidence="2">
    <location>
        <begin position="838"/>
        <end position="847"/>
    </location>
</feature>
<accession>A0A8B7N999</accession>
<dbReference type="Gene3D" id="2.60.40.150">
    <property type="entry name" value="C2 domain"/>
    <property type="match status" value="1"/>
</dbReference>
<protein>
    <submittedName>
        <fullName evidence="5">Uncharacterized protein LOC108667707</fullName>
    </submittedName>
</protein>
<evidence type="ECO:0000313" key="5">
    <source>
        <dbReference type="RefSeq" id="XP_018010250.2"/>
    </source>
</evidence>
<dbReference type="Proteomes" id="UP000694843">
    <property type="component" value="Unplaced"/>
</dbReference>
<reference evidence="5" key="1">
    <citation type="submission" date="2025-08" db="UniProtKB">
        <authorList>
            <consortium name="RefSeq"/>
        </authorList>
    </citation>
    <scope>IDENTIFICATION</scope>
    <source>
        <tissue evidence="5">Whole organism</tissue>
    </source>
</reference>
<dbReference type="Pfam" id="PF18111">
    <property type="entry name" value="RPGR1_C"/>
    <property type="match status" value="1"/>
</dbReference>
<organism evidence="4 5">
    <name type="scientific">Hyalella azteca</name>
    <name type="common">Amphipod</name>
    <dbReference type="NCBI Taxonomy" id="294128"/>
    <lineage>
        <taxon>Eukaryota</taxon>
        <taxon>Metazoa</taxon>
        <taxon>Ecdysozoa</taxon>
        <taxon>Arthropoda</taxon>
        <taxon>Crustacea</taxon>
        <taxon>Multicrustacea</taxon>
        <taxon>Malacostraca</taxon>
        <taxon>Eumalacostraca</taxon>
        <taxon>Peracarida</taxon>
        <taxon>Amphipoda</taxon>
        <taxon>Senticaudata</taxon>
        <taxon>Talitrida</taxon>
        <taxon>Talitroidea</taxon>
        <taxon>Hyalellidae</taxon>
        <taxon>Hyalella</taxon>
    </lineage>
</organism>
<dbReference type="PANTHER" id="PTHR14240">
    <property type="entry name" value="RETINITIS PIGMENTOSA GTPASE REGULATOR-INTERACTING PROTEIN"/>
    <property type="match status" value="1"/>
</dbReference>
<feature type="region of interest" description="Disordered" evidence="2">
    <location>
        <begin position="157"/>
        <end position="203"/>
    </location>
</feature>
<sequence>MRDDEKIENDRFNLDSVERMPLRLAGGPEEAITLSKMHPQELRDRYLQIQDEFFRFKKTSFDQSNELKRAQTRVRKLEHDLKKEERLRSSVPAATSVEQRLQEQKELNDFQAATISQLAYRNEALERKLKSASIQVLAARNNTPVMYRDVGPRVDTWLRGPPARRRYRTPPPSRPHTPASPYTARRSRARSLSPTRRSLDTPDEALVVPASIRSILEEAKERIQNLEAEKATLQKSCNRTQQELQECEEDHQAKLSILEAALQQLRQRLRDAGTRVEEEATDAVMATREVQSLKIQIQGFQERCKTAEDMLVVERKRRMEFITEIDELRTQLQTTNDLLRTSQQEYRRLTRDVEETTIKLDVLAQQQRQDHQQTRSAPEPLQEPQRAPLQAAEASAAPLRRRIADLERAVQSELAEKQDLLKKLSESVIREEGSAEQLSNSRKEVDQLRLLVTEARKRTAAAEAALSNKRHQMMPSSKTVADRSTQCAVVPTTNSLVSPQHLQEGLPIRAAGDVQAAASLTATEREKLAKLEASYQQKCRDLDEANGFLAEHARAYSDLVAKSEASAKENAAREKEMLERVALLESALREHEKSPTMNYLPTADAEKVQKNSADVKMSDSNSQSLKLNKKDCMLEFHIEKAIFDSSAYDKQKTFVSWIMPFSVEDPLQHTDLAIGSIAAYRHTSLYKIPLKSLKQIEGNIALEVYVLLGDGYPGKVGDAIIPLTPVLAEKTNNVIDGTCVVVPAQPTQPSVSAELCTVPNQLLMCESQLGTLSYKLRLQKPISLDIGGSSSASASGAVMQGQEENQTPAYTAPPAEVDQLQGQIPIPSARTFPQPRNDHKRKTSLRRKMQDYKHRNDSIHETEDEEDEQDSYYAVPNSESETEGIYERNASLLMSNVRQRGQLTVERESVRGQKDSSSRPSSSKRPEKNSGHEDSRRTLAVKDRPTSSKSYKNRRKASASSRSIHRSLEHIPKKGEEINSEDRSRTTLRKKSSSNRPRSAPKKDREVYHSSSTSTESDEETTSIEGPADPLKDDGTLSSGDPSPKIRSKRAAEEEGCGSSLSSSSLTSDASMSEHRISTDSEGVVACVPRKRSGGSNTADTVVVSIRQLTVMSDELLTRKPNYKFFVSFHGFLPVPDQDLETPNSVGVNSLGKSADFHFRREYNVSSERHPGRREALRKLVQGKDANINFYLNAEPPVGKDAICENLGVGSLNLLQVADGGFDGKLVKVELESRPGCTIATINVAVTIKAVLDELRTAGSSVVKRRV</sequence>
<feature type="region of interest" description="Disordered" evidence="2">
    <location>
        <begin position="364"/>
        <end position="396"/>
    </location>
</feature>
<dbReference type="RefSeq" id="XP_018010250.2">
    <property type="nucleotide sequence ID" value="XM_018154761.2"/>
</dbReference>
<dbReference type="GeneID" id="108667707"/>
<dbReference type="KEGG" id="hazt:108667707"/>
<keyword evidence="1" id="KW-0175">Coiled coil</keyword>
<feature type="compositionally biased region" description="Basic and acidic residues" evidence="2">
    <location>
        <begin position="924"/>
        <end position="946"/>
    </location>
</feature>
<gene>
    <name evidence="5" type="primary">LOC108667707</name>
</gene>
<feature type="region of interest" description="Disordered" evidence="2">
    <location>
        <begin position="826"/>
        <end position="883"/>
    </location>
</feature>
<dbReference type="InterPro" id="IPR035892">
    <property type="entry name" value="C2_domain_sf"/>
</dbReference>
<dbReference type="InterPro" id="IPR041091">
    <property type="entry name" value="RPGRIP1_C"/>
</dbReference>
<feature type="region of interest" description="Disordered" evidence="2">
    <location>
        <begin position="903"/>
        <end position="1097"/>
    </location>
</feature>
<feature type="compositionally biased region" description="Basic and acidic residues" evidence="2">
    <location>
        <begin position="905"/>
        <end position="917"/>
    </location>
</feature>
<dbReference type="AlphaFoldDB" id="A0A8B7N999"/>
<evidence type="ECO:0000256" key="2">
    <source>
        <dbReference type="SAM" id="MobiDB-lite"/>
    </source>
</evidence>
<evidence type="ECO:0000313" key="4">
    <source>
        <dbReference type="Proteomes" id="UP000694843"/>
    </source>
</evidence>
<dbReference type="OrthoDB" id="6375252at2759"/>
<feature type="compositionally biased region" description="Basic and acidic residues" evidence="2">
    <location>
        <begin position="966"/>
        <end position="985"/>
    </location>
</feature>
<feature type="region of interest" description="Disordered" evidence="2">
    <location>
        <begin position="464"/>
        <end position="483"/>
    </location>
</feature>
<dbReference type="PANTHER" id="PTHR14240:SF5">
    <property type="entry name" value="RPGRIP1 C-TERMINAL DOMAIN-CONTAINING PROTEIN"/>
    <property type="match status" value="1"/>
</dbReference>
<name>A0A8B7N999_HYAAZ</name>
<feature type="compositionally biased region" description="Low complexity" evidence="2">
    <location>
        <begin position="385"/>
        <end position="396"/>
    </location>
</feature>
<keyword evidence="4" id="KW-1185">Reference proteome</keyword>
<evidence type="ECO:0000259" key="3">
    <source>
        <dbReference type="Pfam" id="PF18111"/>
    </source>
</evidence>
<feature type="compositionally biased region" description="Basic and acidic residues" evidence="2">
    <location>
        <begin position="848"/>
        <end position="861"/>
    </location>
</feature>
<feature type="domain" description="RPGRIP1 C-terminal" evidence="3">
    <location>
        <begin position="1100"/>
        <end position="1252"/>
    </location>
</feature>
<evidence type="ECO:0000256" key="1">
    <source>
        <dbReference type="SAM" id="Coils"/>
    </source>
</evidence>
<feature type="coiled-coil region" evidence="1">
    <location>
        <begin position="115"/>
        <end position="142"/>
    </location>
</feature>
<proteinExistence type="predicted"/>
<feature type="region of interest" description="Disordered" evidence="2">
    <location>
        <begin position="789"/>
        <end position="810"/>
    </location>
</feature>
<dbReference type="InterPro" id="IPR031139">
    <property type="entry name" value="RPGRIP1_fam"/>
</dbReference>
<feature type="compositionally biased region" description="Low complexity" evidence="2">
    <location>
        <begin position="1059"/>
        <end position="1071"/>
    </location>
</feature>